<evidence type="ECO:0000313" key="3">
    <source>
        <dbReference type="Proteomes" id="UP000745577"/>
    </source>
</evidence>
<dbReference type="SUPFAM" id="SSF51126">
    <property type="entry name" value="Pectin lyase-like"/>
    <property type="match status" value="1"/>
</dbReference>
<dbReference type="InterPro" id="IPR011050">
    <property type="entry name" value="Pectin_lyase_fold/virulence"/>
</dbReference>
<feature type="signal peptide" evidence="1">
    <location>
        <begin position="1"/>
        <end position="27"/>
    </location>
</feature>
<comment type="caution">
    <text evidence="2">The sequence shown here is derived from an EMBL/GenBank/DDBJ whole genome shotgun (WGS) entry which is preliminary data.</text>
</comment>
<evidence type="ECO:0008006" key="4">
    <source>
        <dbReference type="Google" id="ProtNLM"/>
    </source>
</evidence>
<sequence length="427" mass="46723">MKETLRPHRLRRWLTMGLLVASMSACDGDIQNLPATAHGLNNHQFTEKLPVESHFLQVNNEEQLYNAIELINRNADSTTEYHIEIAPGDYYLKTTQVEAQSKHLDDNSPHFINTGISLNCNSSIKLTGMEGAPLPRLIFDGLESDVGLYITGDCDIDISNIEIHTIPVVASAEQLISLGDSVVRSAIYLEGTIASNRSVSIHDVSLFDNVDRSALLEGNDIESTGIIIKHAERANLDRIRLERFYGDGVSFFNVRNAVVSNSRFLRDGARMRSGTAIGTITLTGSSLEGRDLDIEGYYKGMNIYPANGASVNGSSIVLKNSNVNNNGGEMFYIVNATNAITTLSNVQHTSPQGVVYPILQCNYADVISSSFMIANARPGRSYFDFDGVPYVVRANNISVLNSSISNSDSLPLQAIDILKAQGFVLIK</sequence>
<dbReference type="AlphaFoldDB" id="A0A955KZ95"/>
<name>A0A955KZ95_9BACT</name>
<organism evidence="2 3">
    <name type="scientific">Candidatus Dojkabacteria bacterium</name>
    <dbReference type="NCBI Taxonomy" id="2099670"/>
    <lineage>
        <taxon>Bacteria</taxon>
        <taxon>Candidatus Dojkabacteria</taxon>
    </lineage>
</organism>
<proteinExistence type="predicted"/>
<dbReference type="InterPro" id="IPR012332">
    <property type="entry name" value="Autotransporter_pectin_lyase_C"/>
</dbReference>
<gene>
    <name evidence="2" type="ORF">KC675_00805</name>
</gene>
<evidence type="ECO:0000313" key="2">
    <source>
        <dbReference type="EMBL" id="MCA9379697.1"/>
    </source>
</evidence>
<reference evidence="2" key="1">
    <citation type="submission" date="2020-04" db="EMBL/GenBank/DDBJ databases">
        <authorList>
            <person name="Zhang T."/>
        </authorList>
    </citation>
    <scope>NUCLEOTIDE SEQUENCE</scope>
    <source>
        <strain evidence="2">HKST-UBA15</strain>
    </source>
</reference>
<feature type="chain" id="PRO_5037305409" description="Right-handed parallel beta-helix repeat-containing protein" evidence="1">
    <location>
        <begin position="28"/>
        <end position="427"/>
    </location>
</feature>
<evidence type="ECO:0000256" key="1">
    <source>
        <dbReference type="SAM" id="SignalP"/>
    </source>
</evidence>
<dbReference type="Proteomes" id="UP000745577">
    <property type="component" value="Unassembled WGS sequence"/>
</dbReference>
<reference evidence="2" key="2">
    <citation type="journal article" date="2021" name="Microbiome">
        <title>Successional dynamics and alternative stable states in a saline activated sludge microbial community over 9 years.</title>
        <authorList>
            <person name="Wang Y."/>
            <person name="Ye J."/>
            <person name="Ju F."/>
            <person name="Liu L."/>
            <person name="Boyd J.A."/>
            <person name="Deng Y."/>
            <person name="Parks D.H."/>
            <person name="Jiang X."/>
            <person name="Yin X."/>
            <person name="Woodcroft B.J."/>
            <person name="Tyson G.W."/>
            <person name="Hugenholtz P."/>
            <person name="Polz M.F."/>
            <person name="Zhang T."/>
        </authorList>
    </citation>
    <scope>NUCLEOTIDE SEQUENCE</scope>
    <source>
        <strain evidence="2">HKST-UBA15</strain>
    </source>
</reference>
<protein>
    <recommendedName>
        <fullName evidence="4">Right-handed parallel beta-helix repeat-containing protein</fullName>
    </recommendedName>
</protein>
<dbReference type="EMBL" id="JAGQLL010000006">
    <property type="protein sequence ID" value="MCA9379697.1"/>
    <property type="molecule type" value="Genomic_DNA"/>
</dbReference>
<accession>A0A955KZ95</accession>
<keyword evidence="1" id="KW-0732">Signal</keyword>
<dbReference type="Gene3D" id="2.160.20.20">
    <property type="match status" value="1"/>
</dbReference>
<dbReference type="PROSITE" id="PS51257">
    <property type="entry name" value="PROKAR_LIPOPROTEIN"/>
    <property type="match status" value="1"/>
</dbReference>